<evidence type="ECO:0000256" key="5">
    <source>
        <dbReference type="ARBA" id="ARBA00022475"/>
    </source>
</evidence>
<accession>A0AAW0CHC9</accession>
<organism evidence="16 17">
    <name type="scientific">Paramarasmius palmivorus</name>
    <dbReference type="NCBI Taxonomy" id="297713"/>
    <lineage>
        <taxon>Eukaryota</taxon>
        <taxon>Fungi</taxon>
        <taxon>Dikarya</taxon>
        <taxon>Basidiomycota</taxon>
        <taxon>Agaricomycotina</taxon>
        <taxon>Agaricomycetes</taxon>
        <taxon>Agaricomycetidae</taxon>
        <taxon>Agaricales</taxon>
        <taxon>Marasmiineae</taxon>
        <taxon>Marasmiaceae</taxon>
        <taxon>Paramarasmius</taxon>
    </lineage>
</organism>
<dbReference type="GO" id="GO:0052851">
    <property type="term" value="F:ferric-chelate reductase (NADPH) activity"/>
    <property type="evidence" value="ECO:0007669"/>
    <property type="project" value="UniProtKB-EC"/>
</dbReference>
<evidence type="ECO:0000256" key="1">
    <source>
        <dbReference type="ARBA" id="ARBA00004651"/>
    </source>
</evidence>
<dbReference type="Pfam" id="PF08030">
    <property type="entry name" value="NAD_binding_6"/>
    <property type="match status" value="1"/>
</dbReference>
<feature type="region of interest" description="Disordered" evidence="13">
    <location>
        <begin position="71"/>
        <end position="92"/>
    </location>
</feature>
<keyword evidence="17" id="KW-1185">Reference proteome</keyword>
<dbReference type="Gene3D" id="3.40.50.80">
    <property type="entry name" value="Nucleotide-binding domain of ferredoxin-NADP reductase (FNR) module"/>
    <property type="match status" value="1"/>
</dbReference>
<dbReference type="EC" id="1.16.1.9" evidence="3"/>
<evidence type="ECO:0000256" key="3">
    <source>
        <dbReference type="ARBA" id="ARBA00012668"/>
    </source>
</evidence>
<dbReference type="InterPro" id="IPR013121">
    <property type="entry name" value="Fe_red_NAD-bd_6"/>
</dbReference>
<feature type="transmembrane region" description="Helical" evidence="14">
    <location>
        <begin position="277"/>
        <end position="298"/>
    </location>
</feature>
<feature type="transmembrane region" description="Helical" evidence="14">
    <location>
        <begin position="149"/>
        <end position="167"/>
    </location>
</feature>
<dbReference type="PANTHER" id="PTHR32361">
    <property type="entry name" value="FERRIC/CUPRIC REDUCTASE TRANSMEMBRANE COMPONENT"/>
    <property type="match status" value="1"/>
</dbReference>
<feature type="transmembrane region" description="Helical" evidence="14">
    <location>
        <begin position="24"/>
        <end position="44"/>
    </location>
</feature>
<protein>
    <recommendedName>
        <fullName evidence="3">ferric-chelate reductase (NADPH)</fullName>
        <ecNumber evidence="3">1.16.1.9</ecNumber>
    </recommendedName>
</protein>
<dbReference type="InterPro" id="IPR039261">
    <property type="entry name" value="FNR_nucleotide-bd"/>
</dbReference>
<sequence>MASASASPVRRVAKLSPEVQSEMLIYHIDIFLVALIGILVVLRLPRIMARLWRFAEWSNGHFLRSEPLSSEHPHRRVGIDSTTSSNLTHHDLSTDDNHTLVGSLETIQKVSEKGLPIQSSYPPHVASTARFLRPSLKILHNRVVSGHSFSHICVMAVYFAALVYPAFYKTNAFTDPVRFGWITVGQYPFVFLFATKNNVLGAILGAGYEKLNFMHRFVGRLLIISINVHSLHYIYAWCMKGSFSHNISRPSMYWGLIALICMNSLYFFSLTFFRSRFYAFFITSHILSFSLLLPATVLHRSACFPYVLAALALYGLDILIRVAKTKIATARLRVIPELGITRIEVPEINAGWRAGQHVRLRVCSTGMGIFGWTEVHPFTIASCQKTPEGMVLMCKKAGDWTKKLYDLAQSSVAPANARLNELAAEAGFRFPGVNGKVRVMIEGPYGGPGLRMFASFSAAVFVVGGSGITFALSAIQELIHADAKGESRVKGIDLIWVIQDPNALVPMIPTLTSLVQQSAFAPLRVSVFYTRAPTGKFPFPEGSFRSMRLTLNPGRPRIEGILEDSVARILGTGEKGEPQVVEKDKDGLNGLLVGVCGPLGLADSVFGAVAKVDGIRRNTVGGIEVHEE</sequence>
<dbReference type="SFLD" id="SFLDS00052">
    <property type="entry name" value="Ferric_Reductase_Domain"/>
    <property type="match status" value="1"/>
</dbReference>
<keyword evidence="7" id="KW-0249">Electron transport</keyword>
<evidence type="ECO:0000313" key="16">
    <source>
        <dbReference type="EMBL" id="KAK7039203.1"/>
    </source>
</evidence>
<evidence type="ECO:0000256" key="9">
    <source>
        <dbReference type="ARBA" id="ARBA00023002"/>
    </source>
</evidence>
<evidence type="ECO:0000256" key="7">
    <source>
        <dbReference type="ARBA" id="ARBA00022982"/>
    </source>
</evidence>
<evidence type="ECO:0000259" key="15">
    <source>
        <dbReference type="PROSITE" id="PS51384"/>
    </source>
</evidence>
<dbReference type="PROSITE" id="PS51384">
    <property type="entry name" value="FAD_FR"/>
    <property type="match status" value="1"/>
</dbReference>
<feature type="transmembrane region" description="Helical" evidence="14">
    <location>
        <begin position="187"/>
        <end position="205"/>
    </location>
</feature>
<dbReference type="GO" id="GO:0015677">
    <property type="term" value="P:copper ion import"/>
    <property type="evidence" value="ECO:0007669"/>
    <property type="project" value="TreeGrafter"/>
</dbReference>
<keyword evidence="6 14" id="KW-0812">Transmembrane</keyword>
<dbReference type="InterPro" id="IPR017927">
    <property type="entry name" value="FAD-bd_FR_type"/>
</dbReference>
<dbReference type="InterPro" id="IPR013130">
    <property type="entry name" value="Fe3_Rdtase_TM_dom"/>
</dbReference>
<dbReference type="SUPFAM" id="SSF52343">
    <property type="entry name" value="Ferredoxin reductase-like, C-terminal NADP-linked domain"/>
    <property type="match status" value="1"/>
</dbReference>
<dbReference type="InterPro" id="IPR017938">
    <property type="entry name" value="Riboflavin_synthase-like_b-brl"/>
</dbReference>
<evidence type="ECO:0000256" key="10">
    <source>
        <dbReference type="ARBA" id="ARBA00023065"/>
    </source>
</evidence>
<comment type="similarity">
    <text evidence="2">Belongs to the ferric reductase (FRE) family.</text>
</comment>
<dbReference type="GO" id="GO:0006879">
    <property type="term" value="P:intracellular iron ion homeostasis"/>
    <property type="evidence" value="ECO:0007669"/>
    <property type="project" value="TreeGrafter"/>
</dbReference>
<dbReference type="GO" id="GO:0006826">
    <property type="term" value="P:iron ion transport"/>
    <property type="evidence" value="ECO:0007669"/>
    <property type="project" value="TreeGrafter"/>
</dbReference>
<gene>
    <name evidence="16" type="ORF">VNI00_010108</name>
</gene>
<keyword evidence="11 14" id="KW-0472">Membrane</keyword>
<keyword evidence="4" id="KW-0813">Transport</keyword>
<keyword evidence="9" id="KW-0560">Oxidoreductase</keyword>
<dbReference type="SUPFAM" id="SSF63380">
    <property type="entry name" value="Riboflavin synthase domain-like"/>
    <property type="match status" value="1"/>
</dbReference>
<feature type="transmembrane region" description="Helical" evidence="14">
    <location>
        <begin position="252"/>
        <end position="270"/>
    </location>
</feature>
<keyword evidence="8 14" id="KW-1133">Transmembrane helix</keyword>
<feature type="domain" description="FAD-binding FR-type" evidence="15">
    <location>
        <begin position="265"/>
        <end position="451"/>
    </location>
</feature>
<dbReference type="InterPro" id="IPR051410">
    <property type="entry name" value="Ferric/Cupric_Reductase"/>
</dbReference>
<evidence type="ECO:0000256" key="11">
    <source>
        <dbReference type="ARBA" id="ARBA00023136"/>
    </source>
</evidence>
<evidence type="ECO:0000256" key="13">
    <source>
        <dbReference type="SAM" id="MobiDB-lite"/>
    </source>
</evidence>
<name>A0AAW0CHC9_9AGAR</name>
<feature type="transmembrane region" description="Helical" evidence="14">
    <location>
        <begin position="453"/>
        <end position="475"/>
    </location>
</feature>
<dbReference type="Pfam" id="PF01794">
    <property type="entry name" value="Ferric_reduct"/>
    <property type="match status" value="1"/>
</dbReference>
<feature type="transmembrane region" description="Helical" evidence="14">
    <location>
        <begin position="217"/>
        <end position="237"/>
    </location>
</feature>
<dbReference type="Proteomes" id="UP001383192">
    <property type="component" value="Unassembled WGS sequence"/>
</dbReference>
<dbReference type="InterPro" id="IPR013112">
    <property type="entry name" value="FAD-bd_8"/>
</dbReference>
<dbReference type="AlphaFoldDB" id="A0AAW0CHC9"/>
<evidence type="ECO:0000256" key="12">
    <source>
        <dbReference type="ARBA" id="ARBA00048483"/>
    </source>
</evidence>
<comment type="catalytic activity">
    <reaction evidence="12">
        <text>2 a Fe(II)-siderophore + NADP(+) + H(+) = 2 a Fe(III)-siderophore + NADPH</text>
        <dbReference type="Rhea" id="RHEA:28795"/>
        <dbReference type="Rhea" id="RHEA-COMP:11342"/>
        <dbReference type="Rhea" id="RHEA-COMP:11344"/>
        <dbReference type="ChEBI" id="CHEBI:15378"/>
        <dbReference type="ChEBI" id="CHEBI:29033"/>
        <dbReference type="ChEBI" id="CHEBI:29034"/>
        <dbReference type="ChEBI" id="CHEBI:57783"/>
        <dbReference type="ChEBI" id="CHEBI:58349"/>
        <dbReference type="EC" id="1.16.1.9"/>
    </reaction>
</comment>
<evidence type="ECO:0000313" key="17">
    <source>
        <dbReference type="Proteomes" id="UP001383192"/>
    </source>
</evidence>
<reference evidence="16 17" key="1">
    <citation type="submission" date="2024-01" db="EMBL/GenBank/DDBJ databases">
        <title>A draft genome for a cacao thread blight-causing isolate of Paramarasmius palmivorus.</title>
        <authorList>
            <person name="Baruah I.K."/>
            <person name="Bukari Y."/>
            <person name="Amoako-Attah I."/>
            <person name="Meinhardt L.W."/>
            <person name="Bailey B.A."/>
            <person name="Cohen S.P."/>
        </authorList>
    </citation>
    <scope>NUCLEOTIDE SEQUENCE [LARGE SCALE GENOMIC DNA]</scope>
    <source>
        <strain evidence="16 17">GH-12</strain>
    </source>
</reference>
<dbReference type="CDD" id="cd06186">
    <property type="entry name" value="NOX_Duox_like_FAD_NADP"/>
    <property type="match status" value="1"/>
</dbReference>
<evidence type="ECO:0000256" key="6">
    <source>
        <dbReference type="ARBA" id="ARBA00022692"/>
    </source>
</evidence>
<evidence type="ECO:0000256" key="8">
    <source>
        <dbReference type="ARBA" id="ARBA00022989"/>
    </source>
</evidence>
<feature type="transmembrane region" description="Helical" evidence="14">
    <location>
        <begin position="304"/>
        <end position="323"/>
    </location>
</feature>
<evidence type="ECO:0000256" key="2">
    <source>
        <dbReference type="ARBA" id="ARBA00006278"/>
    </source>
</evidence>
<comment type="caution">
    <text evidence="16">The sequence shown here is derived from an EMBL/GenBank/DDBJ whole genome shotgun (WGS) entry which is preliminary data.</text>
</comment>
<dbReference type="PANTHER" id="PTHR32361:SF28">
    <property type="entry name" value="FRP1P"/>
    <property type="match status" value="1"/>
</dbReference>
<dbReference type="GO" id="GO:0005886">
    <property type="term" value="C:plasma membrane"/>
    <property type="evidence" value="ECO:0007669"/>
    <property type="project" value="UniProtKB-SubCell"/>
</dbReference>
<evidence type="ECO:0000256" key="14">
    <source>
        <dbReference type="SAM" id="Phobius"/>
    </source>
</evidence>
<proteinExistence type="inferred from homology"/>
<keyword evidence="5" id="KW-1003">Cell membrane</keyword>
<dbReference type="SFLD" id="SFLDG01168">
    <property type="entry name" value="Ferric_reductase_subgroup_(FRE"/>
    <property type="match status" value="1"/>
</dbReference>
<comment type="subcellular location">
    <subcellularLocation>
        <location evidence="1">Cell membrane</location>
        <topology evidence="1">Multi-pass membrane protein</topology>
    </subcellularLocation>
</comment>
<dbReference type="Pfam" id="PF08022">
    <property type="entry name" value="FAD_binding_8"/>
    <property type="match status" value="1"/>
</dbReference>
<dbReference type="EMBL" id="JAYKXP010000039">
    <property type="protein sequence ID" value="KAK7039203.1"/>
    <property type="molecule type" value="Genomic_DNA"/>
</dbReference>
<evidence type="ECO:0000256" key="4">
    <source>
        <dbReference type="ARBA" id="ARBA00022448"/>
    </source>
</evidence>
<keyword evidence="10" id="KW-0406">Ion transport</keyword>